<reference evidence="3 4" key="1">
    <citation type="submission" date="2016-09" db="EMBL/GenBank/DDBJ databases">
        <authorList>
            <person name="Capua I."/>
            <person name="De Benedictis P."/>
            <person name="Joannis T."/>
            <person name="Lombin L.H."/>
            <person name="Cattoli G."/>
        </authorList>
    </citation>
    <scope>NUCLEOTIDE SEQUENCE [LARGE SCALE GENOMIC DNA]</scope>
    <source>
        <strain evidence="3 4">ANC 4671</strain>
    </source>
</reference>
<evidence type="ECO:0000256" key="1">
    <source>
        <dbReference type="PROSITE-ProRule" id="PRU00325"/>
    </source>
</evidence>
<evidence type="ECO:0000313" key="3">
    <source>
        <dbReference type="EMBL" id="OEY97085.1"/>
    </source>
</evidence>
<sequence length="683" mass="78665">MSQHIYTQYDEDSLMTFANAGLLRRAKKSLDTVQPQQDIATTVLPFKFMVEGYEVILPEQGIVAASCNCPAQECCKHILSSILWLQTQQFIATDTATITIPSSENQCSALQSAMSLDIEKLQKQVGKAQRLLAQQIVQDWLQTPDHCRIDLQPEKILFYTQYSSSAINYFANTGFSGMLSDIANSQKSAVHLACIAYLFQQQQQFWHWQDQTQFIDVASEQLQPDQRQFIEDILDFCLNLIQHGLSHITQTSVMALHLLNMQARTQDLPRLAAQLRQLYSQIEQLLAEDIHCHESHIFQELAGLYAYLNVLKQSHEPKQLMLLKGQARRDYQNTSFNHLLALGAEWWQIPSGARGLTLCFWDDQQNTLVEVTQARSNALDLSFDQSSVANNGIWGCSLSFLLKNQIQLSQAKMTESMQISPSKETTVHVLAPLAELSPSVFRDKQIGIQNWQQLQDKIQQNNPLFSQTTQYFFLNIESMSEIELNEINQRFEFWVEDVNGQQLQLSLAVQSGQQYKIEQLDYWRKQQKIIGILVRIQRQAQALYFIPVSLMLNREHPEIFSLDYDRIPVVKKQKSLLENLAGRITKLLEKQQQQAFVANFPQNQIDLSLTHTLTLLEFYANTGRQQFDEDDQLQINALIEQFRSLGLNIMAEVLQQQPFTTMLLKTRFLIEMLHNLRQQLPLK</sequence>
<accession>A0A1E7RD39</accession>
<dbReference type="InterPro" id="IPR007527">
    <property type="entry name" value="Znf_SWIM"/>
</dbReference>
<comment type="caution">
    <text evidence="3">The sequence shown here is derived from an EMBL/GenBank/DDBJ whole genome shotgun (WGS) entry which is preliminary data.</text>
</comment>
<dbReference type="STRING" id="1262585.BJI46_10705"/>
<dbReference type="RefSeq" id="WP_070069446.1">
    <property type="nucleotide sequence ID" value="NZ_MKKK01000013.1"/>
</dbReference>
<keyword evidence="1" id="KW-0862">Zinc</keyword>
<evidence type="ECO:0000259" key="2">
    <source>
        <dbReference type="PROSITE" id="PS50966"/>
    </source>
</evidence>
<gene>
    <name evidence="3" type="ORF">BJI46_10705</name>
</gene>
<feature type="domain" description="SWIM-type" evidence="2">
    <location>
        <begin position="53"/>
        <end position="86"/>
    </location>
</feature>
<dbReference type="EMBL" id="MKKK01000013">
    <property type="protein sequence ID" value="OEY97085.1"/>
    <property type="molecule type" value="Genomic_DNA"/>
</dbReference>
<dbReference type="OrthoDB" id="242553at2"/>
<keyword evidence="1" id="KW-0863">Zinc-finger</keyword>
<keyword evidence="1" id="KW-0479">Metal-binding</keyword>
<proteinExistence type="predicted"/>
<keyword evidence="4" id="KW-1185">Reference proteome</keyword>
<protein>
    <recommendedName>
        <fullName evidence="2">SWIM-type domain-containing protein</fullName>
    </recommendedName>
</protein>
<evidence type="ECO:0000313" key="4">
    <source>
        <dbReference type="Proteomes" id="UP000185895"/>
    </source>
</evidence>
<name>A0A1E7RD39_9GAMM</name>
<organism evidence="3 4">
    <name type="scientific">Acinetobacter qingfengensis</name>
    <dbReference type="NCBI Taxonomy" id="1262585"/>
    <lineage>
        <taxon>Bacteria</taxon>
        <taxon>Pseudomonadati</taxon>
        <taxon>Pseudomonadota</taxon>
        <taxon>Gammaproteobacteria</taxon>
        <taxon>Moraxellales</taxon>
        <taxon>Moraxellaceae</taxon>
        <taxon>Acinetobacter</taxon>
    </lineage>
</organism>
<dbReference type="PROSITE" id="PS50966">
    <property type="entry name" value="ZF_SWIM"/>
    <property type="match status" value="1"/>
</dbReference>
<dbReference type="AlphaFoldDB" id="A0A1E7RD39"/>
<dbReference type="Proteomes" id="UP000185895">
    <property type="component" value="Unassembled WGS sequence"/>
</dbReference>
<dbReference type="GO" id="GO:0008270">
    <property type="term" value="F:zinc ion binding"/>
    <property type="evidence" value="ECO:0007669"/>
    <property type="project" value="UniProtKB-KW"/>
</dbReference>